<dbReference type="PIRSF" id="PIRSF005690">
    <property type="entry name" value="GerBA"/>
    <property type="match status" value="1"/>
</dbReference>
<evidence type="ECO:0000256" key="2">
    <source>
        <dbReference type="ARBA" id="ARBA00005278"/>
    </source>
</evidence>
<dbReference type="Proteomes" id="UP001595752">
    <property type="component" value="Unassembled WGS sequence"/>
</dbReference>
<evidence type="ECO:0000256" key="6">
    <source>
        <dbReference type="PIRNR" id="PIRNR005690"/>
    </source>
</evidence>
<dbReference type="PANTHER" id="PTHR22550:SF5">
    <property type="entry name" value="LEUCINE ZIPPER PROTEIN 4"/>
    <property type="match status" value="1"/>
</dbReference>
<gene>
    <name evidence="8" type="ORF">ACFOU2_08660</name>
</gene>
<keyword evidence="5 6" id="KW-0472">Membrane</keyword>
<organism evidence="8 9">
    <name type="scientific">Bacillus songklensis</name>
    <dbReference type="NCBI Taxonomy" id="1069116"/>
    <lineage>
        <taxon>Bacteria</taxon>
        <taxon>Bacillati</taxon>
        <taxon>Bacillota</taxon>
        <taxon>Bacilli</taxon>
        <taxon>Bacillales</taxon>
        <taxon>Bacillaceae</taxon>
        <taxon>Bacillus</taxon>
    </lineage>
</organism>
<evidence type="ECO:0000256" key="4">
    <source>
        <dbReference type="ARBA" id="ARBA00022989"/>
    </source>
</evidence>
<comment type="subcellular location">
    <subcellularLocation>
        <location evidence="6">Cell membrane</location>
    </subcellularLocation>
    <subcellularLocation>
        <location evidence="1">Membrane</location>
        <topology evidence="1">Multi-pass membrane protein</topology>
    </subcellularLocation>
</comment>
<feature type="transmembrane region" description="Helical" evidence="7">
    <location>
        <begin position="274"/>
        <end position="293"/>
    </location>
</feature>
<dbReference type="RefSeq" id="WP_377914176.1">
    <property type="nucleotide sequence ID" value="NZ_JBHRZT010000032.1"/>
</dbReference>
<dbReference type="PANTHER" id="PTHR22550">
    <property type="entry name" value="SPORE GERMINATION PROTEIN"/>
    <property type="match status" value="1"/>
</dbReference>
<reference evidence="9" key="1">
    <citation type="journal article" date="2019" name="Int. J. Syst. Evol. Microbiol.">
        <title>The Global Catalogue of Microorganisms (GCM) 10K type strain sequencing project: providing services to taxonomists for standard genome sequencing and annotation.</title>
        <authorList>
            <consortium name="The Broad Institute Genomics Platform"/>
            <consortium name="The Broad Institute Genome Sequencing Center for Infectious Disease"/>
            <person name="Wu L."/>
            <person name="Ma J."/>
        </authorList>
    </citation>
    <scope>NUCLEOTIDE SEQUENCE [LARGE SCALE GENOMIC DNA]</scope>
    <source>
        <strain evidence="9">CCUG 61889</strain>
    </source>
</reference>
<evidence type="ECO:0000313" key="8">
    <source>
        <dbReference type="EMBL" id="MFC3883576.1"/>
    </source>
</evidence>
<sequence length="448" mass="50591">MNSVEETRHWLVEQLKPTFDVVEQELKAKEKECVFLFIKTLTNNQEIQLNFIKPFFEIQTTEDFISYLRSMPNGQEIESDEQVLKDLTKGSLAIFTKKEIFLFDVKEVKNNTILTAAVETTIQGPQMALSESVQINMNLIRHRYHQPNLTFEISEIGEKSKQNLVLIYDKDEVNSAVLERIKRELPQINRPIIQAAGELHRLFNGRRLALFPTMMITERPDRIIYNIAQGKVIILLDGNPFALMAPAVFFDFMSSMDDVYQSYWVSKFLKALRYLGLFISLILPGMYVGITSFNPEVFEPQLALSVAASRAGVPYPSYMEVLFMLIAMELLVEASIRLPKTISGTATTVGGLILGTAATEAALVSNIMIIIVAAVAISNFAIPINEMSFSMRVMKYVLLLIATLSGLVGLLLGLIGLIFYLVNQNSFGEPYLKIFWQKKEDETKGVSQ</sequence>
<evidence type="ECO:0000256" key="1">
    <source>
        <dbReference type="ARBA" id="ARBA00004141"/>
    </source>
</evidence>
<proteinExistence type="inferred from homology"/>
<dbReference type="InterPro" id="IPR004995">
    <property type="entry name" value="Spore_Ger"/>
</dbReference>
<keyword evidence="3 7" id="KW-0812">Transmembrane</keyword>
<feature type="transmembrane region" description="Helical" evidence="7">
    <location>
        <begin position="364"/>
        <end position="384"/>
    </location>
</feature>
<name>A0ABV8B2Z1_9BACI</name>
<evidence type="ECO:0000256" key="3">
    <source>
        <dbReference type="ARBA" id="ARBA00022692"/>
    </source>
</evidence>
<keyword evidence="4 7" id="KW-1133">Transmembrane helix</keyword>
<evidence type="ECO:0000256" key="5">
    <source>
        <dbReference type="ARBA" id="ARBA00023136"/>
    </source>
</evidence>
<comment type="similarity">
    <text evidence="2 6">Belongs to the GerABKA family.</text>
</comment>
<comment type="caution">
    <text evidence="8">The sequence shown here is derived from an EMBL/GenBank/DDBJ whole genome shotgun (WGS) entry which is preliminary data.</text>
</comment>
<dbReference type="InterPro" id="IPR050768">
    <property type="entry name" value="UPF0353/GerABKA_families"/>
</dbReference>
<feature type="transmembrane region" description="Helical" evidence="7">
    <location>
        <begin position="396"/>
        <end position="422"/>
    </location>
</feature>
<evidence type="ECO:0000313" key="9">
    <source>
        <dbReference type="Proteomes" id="UP001595752"/>
    </source>
</evidence>
<dbReference type="Pfam" id="PF03323">
    <property type="entry name" value="GerA"/>
    <property type="match status" value="1"/>
</dbReference>
<keyword evidence="9" id="KW-1185">Reference proteome</keyword>
<dbReference type="EMBL" id="JBHRZT010000032">
    <property type="protein sequence ID" value="MFC3883576.1"/>
    <property type="molecule type" value="Genomic_DNA"/>
</dbReference>
<protein>
    <submittedName>
        <fullName evidence="8">Spore germination protein</fullName>
    </submittedName>
</protein>
<evidence type="ECO:0000256" key="7">
    <source>
        <dbReference type="SAM" id="Phobius"/>
    </source>
</evidence>
<accession>A0ABV8B2Z1</accession>